<organism evidence="1 2">
    <name type="scientific">Mycena rosella</name>
    <name type="common">Pink bonnet</name>
    <name type="synonym">Agaricus rosellus</name>
    <dbReference type="NCBI Taxonomy" id="1033263"/>
    <lineage>
        <taxon>Eukaryota</taxon>
        <taxon>Fungi</taxon>
        <taxon>Dikarya</taxon>
        <taxon>Basidiomycota</taxon>
        <taxon>Agaricomycotina</taxon>
        <taxon>Agaricomycetes</taxon>
        <taxon>Agaricomycetidae</taxon>
        <taxon>Agaricales</taxon>
        <taxon>Marasmiineae</taxon>
        <taxon>Mycenaceae</taxon>
        <taxon>Mycena</taxon>
    </lineage>
</organism>
<sequence length="171" mass="19443">MTQLHELRHILQPHFVFADSISDCFHYYPGSELHSEAWALTAPYPLYTFFFDSPADNTMDNVLHLMQADALNQIVARELDHHNNTGNYVLAESWTTDCLFSPILDFPSTLAPCIRYITIQHSHACMSRIGDLKVGDMVCVKASLFRHDGYEHCNMIRVWAALARSVAVDTV</sequence>
<proteinExistence type="predicted"/>
<evidence type="ECO:0000313" key="1">
    <source>
        <dbReference type="EMBL" id="KAJ7703662.1"/>
    </source>
</evidence>
<dbReference type="AlphaFoldDB" id="A0AAD7M6F3"/>
<accession>A0AAD7M6F3</accession>
<comment type="caution">
    <text evidence="1">The sequence shown here is derived from an EMBL/GenBank/DDBJ whole genome shotgun (WGS) entry which is preliminary data.</text>
</comment>
<keyword evidence="2" id="KW-1185">Reference proteome</keyword>
<name>A0AAD7M6F3_MYCRO</name>
<reference evidence="1" key="1">
    <citation type="submission" date="2023-03" db="EMBL/GenBank/DDBJ databases">
        <title>Massive genome expansion in bonnet fungi (Mycena s.s.) driven by repeated elements and novel gene families across ecological guilds.</title>
        <authorList>
            <consortium name="Lawrence Berkeley National Laboratory"/>
            <person name="Harder C.B."/>
            <person name="Miyauchi S."/>
            <person name="Viragh M."/>
            <person name="Kuo A."/>
            <person name="Thoen E."/>
            <person name="Andreopoulos B."/>
            <person name="Lu D."/>
            <person name="Skrede I."/>
            <person name="Drula E."/>
            <person name="Henrissat B."/>
            <person name="Morin E."/>
            <person name="Kohler A."/>
            <person name="Barry K."/>
            <person name="LaButti K."/>
            <person name="Morin E."/>
            <person name="Salamov A."/>
            <person name="Lipzen A."/>
            <person name="Mereny Z."/>
            <person name="Hegedus B."/>
            <person name="Baldrian P."/>
            <person name="Stursova M."/>
            <person name="Weitz H."/>
            <person name="Taylor A."/>
            <person name="Grigoriev I.V."/>
            <person name="Nagy L.G."/>
            <person name="Martin F."/>
            <person name="Kauserud H."/>
        </authorList>
    </citation>
    <scope>NUCLEOTIDE SEQUENCE</scope>
    <source>
        <strain evidence="1">CBHHK067</strain>
    </source>
</reference>
<protein>
    <submittedName>
        <fullName evidence="1">Uncharacterized protein</fullName>
    </submittedName>
</protein>
<dbReference type="Proteomes" id="UP001221757">
    <property type="component" value="Unassembled WGS sequence"/>
</dbReference>
<gene>
    <name evidence="1" type="ORF">B0H17DRAFT_1127275</name>
</gene>
<dbReference type="EMBL" id="JARKIE010000012">
    <property type="protein sequence ID" value="KAJ7703662.1"/>
    <property type="molecule type" value="Genomic_DNA"/>
</dbReference>
<evidence type="ECO:0000313" key="2">
    <source>
        <dbReference type="Proteomes" id="UP001221757"/>
    </source>
</evidence>